<accession>A0ABP4BRR0</accession>
<organism evidence="1 2">
    <name type="scientific">Kribbella koreensis</name>
    <dbReference type="NCBI Taxonomy" id="57909"/>
    <lineage>
        <taxon>Bacteria</taxon>
        <taxon>Bacillati</taxon>
        <taxon>Actinomycetota</taxon>
        <taxon>Actinomycetes</taxon>
        <taxon>Propionibacteriales</taxon>
        <taxon>Kribbellaceae</taxon>
        <taxon>Kribbella</taxon>
    </lineage>
</organism>
<dbReference type="Gene3D" id="3.40.190.10">
    <property type="entry name" value="Periplasmic binding protein-like II"/>
    <property type="match status" value="1"/>
</dbReference>
<dbReference type="InterPro" id="IPR050490">
    <property type="entry name" value="Bact_solute-bd_prot1"/>
</dbReference>
<evidence type="ECO:0000313" key="1">
    <source>
        <dbReference type="EMBL" id="GAA0953864.1"/>
    </source>
</evidence>
<dbReference type="Pfam" id="PF13416">
    <property type="entry name" value="SBP_bac_8"/>
    <property type="match status" value="1"/>
</dbReference>
<dbReference type="PANTHER" id="PTHR43649:SF32">
    <property type="entry name" value="SUGAR BINDING SECRETED PROTEIN"/>
    <property type="match status" value="1"/>
</dbReference>
<dbReference type="PANTHER" id="PTHR43649">
    <property type="entry name" value="ARABINOSE-BINDING PROTEIN-RELATED"/>
    <property type="match status" value="1"/>
</dbReference>
<protein>
    <submittedName>
        <fullName evidence="1">ABC transporter substrate-binding protein</fullName>
    </submittedName>
</protein>
<dbReference type="InterPro" id="IPR006059">
    <property type="entry name" value="SBP"/>
</dbReference>
<name>A0ABP4BRR0_9ACTN</name>
<sequence>MVTERLRSVVMQLPPEGSRWERFQILAKGSAASLCMVPTPPGRVKTETGGKSALHNWPPVPYGRPEALPVFVRRWLSGVTVASASIALGALPKSVARNRKGTIMAKRKALAVGLAIGASVALLAAGCGGGDGEQAADGKVTLTIKTFGQFGYEDLIKTYESSHPGIQVKQDNIAKLADYTPKLQQWLTAGSGAGDVVALEEGILIKLMGKPDQFVNLLDQGAGELKGNFLDWKWQQALTPDGKKLVGLGTDIGAQGMCYRTDLFAKAGLPTDRAKVGALWPTWDGYLATGKKFVAAGTGASYFDTVGGVYQNILMQQGDTTYFDRSNKLIADSNPGVRAAWDQSVAMVGAGLSGKLQMWSPAWNAGFKKGTFATIPCPAWMLGVIKDQAGPENAGKWDVARVPGEGAVRGGSFLAVPAQSKHPKEAAELAKFLTSPAGQIGAFKAKNNFPSAPQAIDDPSVSSAVNDYFNKAPVGKIFGQSAKELKPVYLGPDNQVVGDGIGDALTAVEQGKLQPDEAWTKAMSDAKRAVEK</sequence>
<proteinExistence type="predicted"/>
<gene>
    <name evidence="1" type="ORF">GCM10009554_58920</name>
</gene>
<dbReference type="Proteomes" id="UP001500542">
    <property type="component" value="Unassembled WGS sequence"/>
</dbReference>
<dbReference type="EMBL" id="BAAAHK010000014">
    <property type="protein sequence ID" value="GAA0953864.1"/>
    <property type="molecule type" value="Genomic_DNA"/>
</dbReference>
<comment type="caution">
    <text evidence="1">The sequence shown here is derived from an EMBL/GenBank/DDBJ whole genome shotgun (WGS) entry which is preliminary data.</text>
</comment>
<reference evidence="2" key="1">
    <citation type="journal article" date="2019" name="Int. J. Syst. Evol. Microbiol.">
        <title>The Global Catalogue of Microorganisms (GCM) 10K type strain sequencing project: providing services to taxonomists for standard genome sequencing and annotation.</title>
        <authorList>
            <consortium name="The Broad Institute Genomics Platform"/>
            <consortium name="The Broad Institute Genome Sequencing Center for Infectious Disease"/>
            <person name="Wu L."/>
            <person name="Ma J."/>
        </authorList>
    </citation>
    <scope>NUCLEOTIDE SEQUENCE [LARGE SCALE GENOMIC DNA]</scope>
    <source>
        <strain evidence="2">JCM 10977</strain>
    </source>
</reference>
<keyword evidence="2" id="KW-1185">Reference proteome</keyword>
<dbReference type="SUPFAM" id="SSF53850">
    <property type="entry name" value="Periplasmic binding protein-like II"/>
    <property type="match status" value="1"/>
</dbReference>
<evidence type="ECO:0000313" key="2">
    <source>
        <dbReference type="Proteomes" id="UP001500542"/>
    </source>
</evidence>